<organism evidence="1 2">
    <name type="scientific">Pleionea mediterranea</name>
    <dbReference type="NCBI Taxonomy" id="523701"/>
    <lineage>
        <taxon>Bacteria</taxon>
        <taxon>Pseudomonadati</taxon>
        <taxon>Pseudomonadota</taxon>
        <taxon>Gammaproteobacteria</taxon>
        <taxon>Oceanospirillales</taxon>
        <taxon>Pleioneaceae</taxon>
        <taxon>Pleionea</taxon>
    </lineage>
</organism>
<keyword evidence="2" id="KW-1185">Reference proteome</keyword>
<dbReference type="OrthoDB" id="9853178at2"/>
<proteinExistence type="predicted"/>
<comment type="caution">
    <text evidence="1">The sequence shown here is derived from an EMBL/GenBank/DDBJ whole genome shotgun (WGS) entry which is preliminary data.</text>
</comment>
<evidence type="ECO:0000313" key="2">
    <source>
        <dbReference type="Proteomes" id="UP000245790"/>
    </source>
</evidence>
<dbReference type="RefSeq" id="WP_109764492.1">
    <property type="nucleotide sequence ID" value="NZ_QGGU01000010.1"/>
</dbReference>
<dbReference type="AlphaFoldDB" id="A0A316FIP7"/>
<name>A0A316FIP7_9GAMM</name>
<sequence length="199" mass="22409">MSHDRTSGNDWANIEKAMSALPDEIEPANDGWSAVKDKILNQSGRHTASIDSGMNQRVNQPVANRGWMPYAVAASLLVAVASSILSIKTLSDYQAFQQSHEHYVAQQQEFQLLEQRRQIIKASFVEDFSNMASKMDPEVAADIQNNLVIIEQALLDIRKAMIAEPDNARLTELLEETYQREEQLIERVEQSFSSMRGEA</sequence>
<gene>
    <name evidence="1" type="ORF">C8D97_110178</name>
</gene>
<dbReference type="Proteomes" id="UP000245790">
    <property type="component" value="Unassembled WGS sequence"/>
</dbReference>
<accession>A0A316FIP7</accession>
<dbReference type="EMBL" id="QGGU01000010">
    <property type="protein sequence ID" value="PWK47962.1"/>
    <property type="molecule type" value="Genomic_DNA"/>
</dbReference>
<protein>
    <submittedName>
        <fullName evidence="1">Uncharacterized protein</fullName>
    </submittedName>
</protein>
<reference evidence="1 2" key="1">
    <citation type="submission" date="2018-05" db="EMBL/GenBank/DDBJ databases">
        <title>Genomic Encyclopedia of Type Strains, Phase IV (KMG-IV): sequencing the most valuable type-strain genomes for metagenomic binning, comparative biology and taxonomic classification.</title>
        <authorList>
            <person name="Goeker M."/>
        </authorList>
    </citation>
    <scope>NUCLEOTIDE SEQUENCE [LARGE SCALE GENOMIC DNA]</scope>
    <source>
        <strain evidence="1 2">DSM 25350</strain>
    </source>
</reference>
<evidence type="ECO:0000313" key="1">
    <source>
        <dbReference type="EMBL" id="PWK47962.1"/>
    </source>
</evidence>